<dbReference type="RefSeq" id="WP_340365809.1">
    <property type="nucleotide sequence ID" value="NZ_JBBKZV010000016.1"/>
</dbReference>
<gene>
    <name evidence="1" type="ORF">WKW80_22555</name>
</gene>
<comment type="caution">
    <text evidence="1">The sequence shown here is derived from an EMBL/GenBank/DDBJ whole genome shotgun (WGS) entry which is preliminary data.</text>
</comment>
<dbReference type="Gene3D" id="1.25.10.10">
    <property type="entry name" value="Leucine-rich Repeat Variant"/>
    <property type="match status" value="1"/>
</dbReference>
<dbReference type="SUPFAM" id="SSF48371">
    <property type="entry name" value="ARM repeat"/>
    <property type="match status" value="1"/>
</dbReference>
<dbReference type="Proteomes" id="UP001363010">
    <property type="component" value="Unassembled WGS sequence"/>
</dbReference>
<evidence type="ECO:0000313" key="1">
    <source>
        <dbReference type="EMBL" id="MEJ8824787.1"/>
    </source>
</evidence>
<organism evidence="1 2">
    <name type="scientific">Variovorax humicola</name>
    <dbReference type="NCBI Taxonomy" id="1769758"/>
    <lineage>
        <taxon>Bacteria</taxon>
        <taxon>Pseudomonadati</taxon>
        <taxon>Pseudomonadota</taxon>
        <taxon>Betaproteobacteria</taxon>
        <taxon>Burkholderiales</taxon>
        <taxon>Comamonadaceae</taxon>
        <taxon>Variovorax</taxon>
    </lineage>
</organism>
<dbReference type="InterPro" id="IPR011959">
    <property type="entry name" value="CHP02270"/>
</dbReference>
<dbReference type="NCBIfam" id="TIGR02270">
    <property type="entry name" value="TIGR02270 family protein"/>
    <property type="match status" value="1"/>
</dbReference>
<sequence length="423" mass="44927">MVNAALHPIPAVIEQHAGESAHLCHVRSTLVDAPHVRLGELRRIDSRLAAHLDGLAVAGAFGRKVCEAAVLAKTAHGEVFAAIARAIEDGDTGRLDQLLTLAEANLQVQAGALFAFNWVSAQWLKGITRGLLDSSSAFRRRVGIAACASHLVDAGPALTSALHDADAPLRATALRVAGEGGRSDLLPLCLGALTDDDAECRFQAIQSAALLGDRRAAVAALRDFALERGPYRARSLMILLKLATPAQAAAILKGLSDSEPDSRVLIRSAGIAGDPQWVSWLIGRMDDARLARLAGESFSTITGLDLSSPGFAGEPPQPLDPVPADDPEIEDIAVDEDDGLPWPSPPKLQAWWSANAHRFQAGARSFLGAPPSRAHCLKVLGSGYQRQRIAAAQFLCILQPGTKLFPTSAPAWRQQRWLDTMGA</sequence>
<evidence type="ECO:0000313" key="2">
    <source>
        <dbReference type="Proteomes" id="UP001363010"/>
    </source>
</evidence>
<name>A0ABU8W3Z8_9BURK</name>
<dbReference type="InterPro" id="IPR011989">
    <property type="entry name" value="ARM-like"/>
</dbReference>
<proteinExistence type="predicted"/>
<dbReference type="InterPro" id="IPR016024">
    <property type="entry name" value="ARM-type_fold"/>
</dbReference>
<reference evidence="1 2" key="1">
    <citation type="submission" date="2024-03" db="EMBL/GenBank/DDBJ databases">
        <title>Novel species of the genus Variovorax.</title>
        <authorList>
            <person name="Liu Q."/>
            <person name="Xin Y.-H."/>
        </authorList>
    </citation>
    <scope>NUCLEOTIDE SEQUENCE [LARGE SCALE GENOMIC DNA]</scope>
    <source>
        <strain evidence="1 2">KACC 18501</strain>
    </source>
</reference>
<accession>A0ABU8W3Z8</accession>
<dbReference type="Pfam" id="PF13646">
    <property type="entry name" value="HEAT_2"/>
    <property type="match status" value="1"/>
</dbReference>
<dbReference type="EMBL" id="JBBKZV010000016">
    <property type="protein sequence ID" value="MEJ8824787.1"/>
    <property type="molecule type" value="Genomic_DNA"/>
</dbReference>
<protein>
    <submittedName>
        <fullName evidence="1">TIGR02270 family protein</fullName>
    </submittedName>
</protein>
<keyword evidence="2" id="KW-1185">Reference proteome</keyword>